<evidence type="ECO:0000256" key="2">
    <source>
        <dbReference type="SAM" id="MobiDB-lite"/>
    </source>
</evidence>
<feature type="region of interest" description="Disordered" evidence="2">
    <location>
        <begin position="37"/>
        <end position="56"/>
    </location>
</feature>
<name>A0A3B0YK61_9ZZZZ</name>
<feature type="domain" description="CBS" evidence="3">
    <location>
        <begin position="78"/>
        <end position="135"/>
    </location>
</feature>
<dbReference type="InterPro" id="IPR046342">
    <property type="entry name" value="CBS_dom_sf"/>
</dbReference>
<sequence length="210" mass="23943">MTFIIQGLDSHERMSVEQIFKRPIAEKVQAIIPERPISEKDHPTDEQHQQHPRSAVSAYQVVKQLPKTETVLLAEQIMTTPVIALPFQAKISNALEIFQARQFRHLPVIAEGNRLVGIISDRDLMRHLGGFTRDYHQQMPHKADESIERLMQPRVLAASPNTDVRYIARLFVEQHVGAMPIVTDGELTGMVTRSDILSAVMRHFVLELWA</sequence>
<organism evidence="4">
    <name type="scientific">hydrothermal vent metagenome</name>
    <dbReference type="NCBI Taxonomy" id="652676"/>
    <lineage>
        <taxon>unclassified sequences</taxon>
        <taxon>metagenomes</taxon>
        <taxon>ecological metagenomes</taxon>
    </lineage>
</organism>
<feature type="domain" description="CBS" evidence="3">
    <location>
        <begin position="151"/>
        <end position="208"/>
    </location>
</feature>
<feature type="compositionally biased region" description="Basic and acidic residues" evidence="2">
    <location>
        <begin position="37"/>
        <end position="49"/>
    </location>
</feature>
<dbReference type="InterPro" id="IPR000644">
    <property type="entry name" value="CBS_dom"/>
</dbReference>
<dbReference type="PANTHER" id="PTHR43080:SF2">
    <property type="entry name" value="CBS DOMAIN-CONTAINING PROTEIN"/>
    <property type="match status" value="1"/>
</dbReference>
<protein>
    <recommendedName>
        <fullName evidence="3">CBS domain-containing protein</fullName>
    </recommendedName>
</protein>
<evidence type="ECO:0000256" key="1">
    <source>
        <dbReference type="ARBA" id="ARBA00023122"/>
    </source>
</evidence>
<dbReference type="InterPro" id="IPR051257">
    <property type="entry name" value="Diverse_CBS-Domain"/>
</dbReference>
<dbReference type="Pfam" id="PF00571">
    <property type="entry name" value="CBS"/>
    <property type="match status" value="2"/>
</dbReference>
<dbReference type="SUPFAM" id="SSF54631">
    <property type="entry name" value="CBS-domain pair"/>
    <property type="match status" value="1"/>
</dbReference>
<evidence type="ECO:0000259" key="3">
    <source>
        <dbReference type="PROSITE" id="PS51371"/>
    </source>
</evidence>
<gene>
    <name evidence="4" type="ORF">MNBD_GAMMA14-74</name>
</gene>
<dbReference type="PANTHER" id="PTHR43080">
    <property type="entry name" value="CBS DOMAIN-CONTAINING PROTEIN CBSX3, MITOCHONDRIAL"/>
    <property type="match status" value="1"/>
</dbReference>
<keyword evidence="1" id="KW-0129">CBS domain</keyword>
<dbReference type="PROSITE" id="PS51371">
    <property type="entry name" value="CBS"/>
    <property type="match status" value="2"/>
</dbReference>
<reference evidence="4" key="1">
    <citation type="submission" date="2018-06" db="EMBL/GenBank/DDBJ databases">
        <authorList>
            <person name="Zhirakovskaya E."/>
        </authorList>
    </citation>
    <scope>NUCLEOTIDE SEQUENCE</scope>
</reference>
<dbReference type="EMBL" id="UOFM01000100">
    <property type="protein sequence ID" value="VAW74609.1"/>
    <property type="molecule type" value="Genomic_DNA"/>
</dbReference>
<proteinExistence type="predicted"/>
<accession>A0A3B0YK61</accession>
<dbReference type="SMART" id="SM00116">
    <property type="entry name" value="CBS"/>
    <property type="match status" value="2"/>
</dbReference>
<dbReference type="AlphaFoldDB" id="A0A3B0YK61"/>
<dbReference type="Gene3D" id="3.10.580.10">
    <property type="entry name" value="CBS-domain"/>
    <property type="match status" value="1"/>
</dbReference>
<evidence type="ECO:0000313" key="4">
    <source>
        <dbReference type="EMBL" id="VAW74609.1"/>
    </source>
</evidence>